<reference evidence="1" key="1">
    <citation type="submission" date="2018-06" db="EMBL/GenBank/DDBJ databases">
        <authorList>
            <person name="Zhirakovskaya E."/>
        </authorList>
    </citation>
    <scope>NUCLEOTIDE SEQUENCE</scope>
</reference>
<gene>
    <name evidence="1" type="ORF">MNBD_GAMMA19-294</name>
</gene>
<name>A0A3B1A4G0_9ZZZZ</name>
<dbReference type="AlphaFoldDB" id="A0A3B1A4G0"/>
<evidence type="ECO:0000313" key="1">
    <source>
        <dbReference type="EMBL" id="VAX00626.1"/>
    </source>
</evidence>
<feature type="non-terminal residue" evidence="1">
    <location>
        <position position="232"/>
    </location>
</feature>
<dbReference type="EMBL" id="UOFV01000218">
    <property type="protein sequence ID" value="VAX00626.1"/>
    <property type="molecule type" value="Genomic_DNA"/>
</dbReference>
<proteinExistence type="predicted"/>
<accession>A0A3B1A4G0</accession>
<organism evidence="1">
    <name type="scientific">hydrothermal vent metagenome</name>
    <dbReference type="NCBI Taxonomy" id="652676"/>
    <lineage>
        <taxon>unclassified sequences</taxon>
        <taxon>metagenomes</taxon>
        <taxon>ecological metagenomes</taxon>
    </lineage>
</organism>
<sequence>MFYPRKEIPTPNKNGRWLNSSGYALSVFSLLLTMSVNTQADDNQGQLLKHIKELEQRIIELETTTVLSDPETRVKQIEVFVDANGIEHDTQVPGSKRRITYQRERVYRRQTINEKISEAMEDASNRNVQLGVDAAIIIQNVQQHRGDNKTADGNFYQLASTDLYFTAGLAQYTMFFADIVGLSGTPPNNEIDGLTLANGYAARLVQQNDLSLREAWLMTELWDQKISLVVGR</sequence>
<protein>
    <submittedName>
        <fullName evidence="1">Uncharacterized protein</fullName>
    </submittedName>
</protein>